<sequence length="64" mass="6861">MGRSLRVRKKNTAGCGLRDKKVDVLGHRYVVGVGGSCRRAWTGERRASLLLSKTRETAGAAGCS</sequence>
<protein>
    <submittedName>
        <fullName evidence="1">Uncharacterized protein</fullName>
    </submittedName>
</protein>
<keyword evidence="2" id="KW-1185">Reference proteome</keyword>
<organism evidence="1 2">
    <name type="scientific">Amborella trichopoda</name>
    <dbReference type="NCBI Taxonomy" id="13333"/>
    <lineage>
        <taxon>Eukaryota</taxon>
        <taxon>Viridiplantae</taxon>
        <taxon>Streptophyta</taxon>
        <taxon>Embryophyta</taxon>
        <taxon>Tracheophyta</taxon>
        <taxon>Spermatophyta</taxon>
        <taxon>Magnoliopsida</taxon>
        <taxon>Amborellales</taxon>
        <taxon>Amborellaceae</taxon>
        <taxon>Amborella</taxon>
    </lineage>
</organism>
<reference evidence="2" key="1">
    <citation type="journal article" date="2013" name="Science">
        <title>The Amborella genome and the evolution of flowering plants.</title>
        <authorList>
            <consortium name="Amborella Genome Project"/>
        </authorList>
    </citation>
    <scope>NUCLEOTIDE SEQUENCE [LARGE SCALE GENOMIC DNA]</scope>
</reference>
<dbReference type="HOGENOM" id="CLU_2870570_0_0_1"/>
<dbReference type="AlphaFoldDB" id="W1NJC1"/>
<name>W1NJC1_AMBTC</name>
<dbReference type="Gramene" id="ERM95613">
    <property type="protein sequence ID" value="ERM95613"/>
    <property type="gene ID" value="AMTR_s00023p00147290"/>
</dbReference>
<dbReference type="Proteomes" id="UP000017836">
    <property type="component" value="Unassembled WGS sequence"/>
</dbReference>
<evidence type="ECO:0000313" key="2">
    <source>
        <dbReference type="Proteomes" id="UP000017836"/>
    </source>
</evidence>
<gene>
    <name evidence="1" type="ORF">AMTR_s00023p00147290</name>
</gene>
<proteinExistence type="predicted"/>
<evidence type="ECO:0000313" key="1">
    <source>
        <dbReference type="EMBL" id="ERM95613.1"/>
    </source>
</evidence>
<accession>W1NJC1</accession>
<dbReference type="EMBL" id="KI397474">
    <property type="protein sequence ID" value="ERM95613.1"/>
    <property type="molecule type" value="Genomic_DNA"/>
</dbReference>